<dbReference type="Proteomes" id="UP000595437">
    <property type="component" value="Chromosome 6"/>
</dbReference>
<reference evidence="2" key="1">
    <citation type="submission" date="2021-01" db="EMBL/GenBank/DDBJ databases">
        <title>Caligus Genome Assembly.</title>
        <authorList>
            <person name="Gallardo-Escarate C."/>
        </authorList>
    </citation>
    <scope>NUCLEOTIDE SEQUENCE [LARGE SCALE GENOMIC DNA]</scope>
</reference>
<gene>
    <name evidence="1" type="ORF">FKW44_009113</name>
</gene>
<feature type="non-terminal residue" evidence="1">
    <location>
        <position position="1"/>
    </location>
</feature>
<organism evidence="1 2">
    <name type="scientific">Caligus rogercresseyi</name>
    <name type="common">Sea louse</name>
    <dbReference type="NCBI Taxonomy" id="217165"/>
    <lineage>
        <taxon>Eukaryota</taxon>
        <taxon>Metazoa</taxon>
        <taxon>Ecdysozoa</taxon>
        <taxon>Arthropoda</taxon>
        <taxon>Crustacea</taxon>
        <taxon>Multicrustacea</taxon>
        <taxon>Hexanauplia</taxon>
        <taxon>Copepoda</taxon>
        <taxon>Siphonostomatoida</taxon>
        <taxon>Caligidae</taxon>
        <taxon>Caligus</taxon>
    </lineage>
</organism>
<protein>
    <submittedName>
        <fullName evidence="1">Uncharacterized protein</fullName>
    </submittedName>
</protein>
<proteinExistence type="predicted"/>
<evidence type="ECO:0000313" key="1">
    <source>
        <dbReference type="EMBL" id="QQP48715.1"/>
    </source>
</evidence>
<accession>A0A7T8K8N0</accession>
<keyword evidence="2" id="KW-1185">Reference proteome</keyword>
<dbReference type="AlphaFoldDB" id="A0A7T8K8N0"/>
<evidence type="ECO:0000313" key="2">
    <source>
        <dbReference type="Proteomes" id="UP000595437"/>
    </source>
</evidence>
<sequence length="105" mass="11370">DKNIDGFSAIPLHRKYLCYEDDMRIIFTGSPLQALKSFKPPLKILNVVSISSGLCVNAGKPEIISGYGGLIEKIASFKISGDINILGSWIGNNSTAMNLQDLKGK</sequence>
<dbReference type="EMBL" id="CP045895">
    <property type="protein sequence ID" value="QQP48715.1"/>
    <property type="molecule type" value="Genomic_DNA"/>
</dbReference>
<feature type="non-terminal residue" evidence="1">
    <location>
        <position position="105"/>
    </location>
</feature>
<name>A0A7T8K8N0_CALRO</name>